<dbReference type="Proteomes" id="UP000236291">
    <property type="component" value="Unassembled WGS sequence"/>
</dbReference>
<evidence type="ECO:0000313" key="1">
    <source>
        <dbReference type="EMBL" id="PNX66563.1"/>
    </source>
</evidence>
<reference evidence="1 2" key="1">
    <citation type="journal article" date="2014" name="Am. J. Bot.">
        <title>Genome assembly and annotation for red clover (Trifolium pratense; Fabaceae).</title>
        <authorList>
            <person name="Istvanek J."/>
            <person name="Jaros M."/>
            <person name="Krenek A."/>
            <person name="Repkova J."/>
        </authorList>
    </citation>
    <scope>NUCLEOTIDE SEQUENCE [LARGE SCALE GENOMIC DNA]</scope>
    <source>
        <strain evidence="2">cv. Tatra</strain>
        <tissue evidence="1">Young leaves</tissue>
    </source>
</reference>
<name>A0A2K3KJY8_TRIPR</name>
<feature type="non-terminal residue" evidence="1">
    <location>
        <position position="85"/>
    </location>
</feature>
<protein>
    <submittedName>
        <fullName evidence="1">Uncharacterized protein</fullName>
    </submittedName>
</protein>
<comment type="caution">
    <text evidence="1">The sequence shown here is derived from an EMBL/GenBank/DDBJ whole genome shotgun (WGS) entry which is preliminary data.</text>
</comment>
<dbReference type="EMBL" id="ASHM01195441">
    <property type="protein sequence ID" value="PNX66563.1"/>
    <property type="molecule type" value="Genomic_DNA"/>
</dbReference>
<evidence type="ECO:0000313" key="2">
    <source>
        <dbReference type="Proteomes" id="UP000236291"/>
    </source>
</evidence>
<proteinExistence type="predicted"/>
<reference evidence="1 2" key="2">
    <citation type="journal article" date="2017" name="Front. Plant Sci.">
        <title>Gene Classification and Mining of Molecular Markers Useful in Red Clover (Trifolium pratense) Breeding.</title>
        <authorList>
            <person name="Istvanek J."/>
            <person name="Dluhosova J."/>
            <person name="Dluhos P."/>
            <person name="Patkova L."/>
            <person name="Nedelnik J."/>
            <person name="Repkova J."/>
        </authorList>
    </citation>
    <scope>NUCLEOTIDE SEQUENCE [LARGE SCALE GENOMIC DNA]</scope>
    <source>
        <strain evidence="2">cv. Tatra</strain>
        <tissue evidence="1">Young leaves</tissue>
    </source>
</reference>
<feature type="non-terminal residue" evidence="1">
    <location>
        <position position="1"/>
    </location>
</feature>
<sequence length="85" mass="9611">SELRNKFFIFPSDVDAEVLAVKAKMSDLLDIIAQEVKDDIGNKGMEAARLMMAAVERANQKRLTLLSHEELEFERSEVARMAEEA</sequence>
<accession>A0A2K3KJY8</accession>
<organism evidence="1 2">
    <name type="scientific">Trifolium pratense</name>
    <name type="common">Red clover</name>
    <dbReference type="NCBI Taxonomy" id="57577"/>
    <lineage>
        <taxon>Eukaryota</taxon>
        <taxon>Viridiplantae</taxon>
        <taxon>Streptophyta</taxon>
        <taxon>Embryophyta</taxon>
        <taxon>Tracheophyta</taxon>
        <taxon>Spermatophyta</taxon>
        <taxon>Magnoliopsida</taxon>
        <taxon>eudicotyledons</taxon>
        <taxon>Gunneridae</taxon>
        <taxon>Pentapetalae</taxon>
        <taxon>rosids</taxon>
        <taxon>fabids</taxon>
        <taxon>Fabales</taxon>
        <taxon>Fabaceae</taxon>
        <taxon>Papilionoideae</taxon>
        <taxon>50 kb inversion clade</taxon>
        <taxon>NPAAA clade</taxon>
        <taxon>Hologalegina</taxon>
        <taxon>IRL clade</taxon>
        <taxon>Trifolieae</taxon>
        <taxon>Trifolium</taxon>
    </lineage>
</organism>
<dbReference type="AlphaFoldDB" id="A0A2K3KJY8"/>
<gene>
    <name evidence="1" type="ORF">L195_g063111</name>
</gene>